<evidence type="ECO:0000313" key="2">
    <source>
        <dbReference type="Proteomes" id="UP000054721"/>
    </source>
</evidence>
<dbReference type="OrthoDB" id="10517549at2759"/>
<dbReference type="EMBL" id="JYDW01000020">
    <property type="protein sequence ID" value="KRZ61275.1"/>
    <property type="molecule type" value="Genomic_DNA"/>
</dbReference>
<gene>
    <name evidence="1" type="ORF">T02_11633</name>
</gene>
<dbReference type="Proteomes" id="UP000054721">
    <property type="component" value="Unassembled WGS sequence"/>
</dbReference>
<accession>A0A0V1LP74</accession>
<sequence>MRNQVLLRTEKWRLAESRPFCRRALSWNKLTRVRRLIQSFRDHLSSGHGPYFTAGKDIILCSVGFRFMLPNKSRTEEKVFDLDTCAVLFAHLHSGTSWANKLAPVEQPSRLDRTNAASVEKCQPSDIISVGRCVIFEVTYLANLTPPGQKKKEVRRCRICRVASFCFHPRQCKQQPCP</sequence>
<reference evidence="1 2" key="1">
    <citation type="submission" date="2015-05" db="EMBL/GenBank/DDBJ databases">
        <title>Evolution of Trichinella species and genotypes.</title>
        <authorList>
            <person name="Korhonen P.K."/>
            <person name="Edoardo P."/>
            <person name="Giuseppe L.R."/>
            <person name="Gasser R.B."/>
        </authorList>
    </citation>
    <scope>NUCLEOTIDE SEQUENCE [LARGE SCALE GENOMIC DNA]</scope>
    <source>
        <strain evidence="1">ISS10</strain>
    </source>
</reference>
<dbReference type="AlphaFoldDB" id="A0A0V1LP74"/>
<comment type="caution">
    <text evidence="1">The sequence shown here is derived from an EMBL/GenBank/DDBJ whole genome shotgun (WGS) entry which is preliminary data.</text>
</comment>
<organism evidence="1 2">
    <name type="scientific">Trichinella nativa</name>
    <dbReference type="NCBI Taxonomy" id="6335"/>
    <lineage>
        <taxon>Eukaryota</taxon>
        <taxon>Metazoa</taxon>
        <taxon>Ecdysozoa</taxon>
        <taxon>Nematoda</taxon>
        <taxon>Enoplea</taxon>
        <taxon>Dorylaimia</taxon>
        <taxon>Trichinellida</taxon>
        <taxon>Trichinellidae</taxon>
        <taxon>Trichinella</taxon>
    </lineage>
</organism>
<proteinExistence type="predicted"/>
<protein>
    <submittedName>
        <fullName evidence="1">Uncharacterized protein</fullName>
    </submittedName>
</protein>
<keyword evidence="2" id="KW-1185">Reference proteome</keyword>
<evidence type="ECO:0000313" key="1">
    <source>
        <dbReference type="EMBL" id="KRZ61275.1"/>
    </source>
</evidence>
<name>A0A0V1LP74_9BILA</name>